<dbReference type="InParanoid" id="A0A2J6TX94"/>
<name>A0A2J6TX94_9HELO</name>
<dbReference type="InterPro" id="IPR058525">
    <property type="entry name" value="DUF8212"/>
</dbReference>
<evidence type="ECO:0000259" key="1">
    <source>
        <dbReference type="Pfam" id="PF06985"/>
    </source>
</evidence>
<dbReference type="OrthoDB" id="20872at2759"/>
<accession>A0A2J6TX94</accession>
<dbReference type="AlphaFoldDB" id="A0A2J6TX94"/>
<keyword evidence="4" id="KW-1185">Reference proteome</keyword>
<reference evidence="3 4" key="1">
    <citation type="submission" date="2016-04" db="EMBL/GenBank/DDBJ databases">
        <title>A degradative enzymes factory behind the ericoid mycorrhizal symbiosis.</title>
        <authorList>
            <consortium name="DOE Joint Genome Institute"/>
            <person name="Martino E."/>
            <person name="Morin E."/>
            <person name="Grelet G."/>
            <person name="Kuo A."/>
            <person name="Kohler A."/>
            <person name="Daghino S."/>
            <person name="Barry K."/>
            <person name="Choi C."/>
            <person name="Cichocki N."/>
            <person name="Clum A."/>
            <person name="Copeland A."/>
            <person name="Hainaut M."/>
            <person name="Haridas S."/>
            <person name="Labutti K."/>
            <person name="Lindquist E."/>
            <person name="Lipzen A."/>
            <person name="Khouja H.-R."/>
            <person name="Murat C."/>
            <person name="Ohm R."/>
            <person name="Olson A."/>
            <person name="Spatafora J."/>
            <person name="Veneault-Fourrey C."/>
            <person name="Henrissat B."/>
            <person name="Grigoriev I."/>
            <person name="Martin F."/>
            <person name="Perotto S."/>
        </authorList>
    </citation>
    <scope>NUCLEOTIDE SEQUENCE [LARGE SCALE GENOMIC DNA]</scope>
    <source>
        <strain evidence="3 4">E</strain>
    </source>
</reference>
<dbReference type="Pfam" id="PF06985">
    <property type="entry name" value="HET"/>
    <property type="match status" value="1"/>
</dbReference>
<organism evidence="3 4">
    <name type="scientific">Hyaloscypha bicolor E</name>
    <dbReference type="NCBI Taxonomy" id="1095630"/>
    <lineage>
        <taxon>Eukaryota</taxon>
        <taxon>Fungi</taxon>
        <taxon>Dikarya</taxon>
        <taxon>Ascomycota</taxon>
        <taxon>Pezizomycotina</taxon>
        <taxon>Leotiomycetes</taxon>
        <taxon>Helotiales</taxon>
        <taxon>Hyaloscyphaceae</taxon>
        <taxon>Hyaloscypha</taxon>
        <taxon>Hyaloscypha bicolor</taxon>
    </lineage>
</organism>
<feature type="non-terminal residue" evidence="3">
    <location>
        <position position="322"/>
    </location>
</feature>
<dbReference type="PANTHER" id="PTHR10622">
    <property type="entry name" value="HET DOMAIN-CONTAINING PROTEIN"/>
    <property type="match status" value="1"/>
</dbReference>
<dbReference type="EMBL" id="KZ613740">
    <property type="protein sequence ID" value="PMD67601.1"/>
    <property type="molecule type" value="Genomic_DNA"/>
</dbReference>
<evidence type="ECO:0000259" key="2">
    <source>
        <dbReference type="Pfam" id="PF26640"/>
    </source>
</evidence>
<dbReference type="Proteomes" id="UP000235371">
    <property type="component" value="Unassembled WGS sequence"/>
</dbReference>
<dbReference type="GeneID" id="36581366"/>
<protein>
    <submittedName>
        <fullName evidence="3">HET-domain-containing protein</fullName>
    </submittedName>
</protein>
<dbReference type="PANTHER" id="PTHR10622:SF10">
    <property type="entry name" value="HET DOMAIN-CONTAINING PROTEIN"/>
    <property type="match status" value="1"/>
</dbReference>
<gene>
    <name evidence="3" type="ORF">K444DRAFT_496747</name>
</gene>
<dbReference type="Pfam" id="PF26640">
    <property type="entry name" value="DUF8212"/>
    <property type="match status" value="1"/>
</dbReference>
<feature type="domain" description="DUF8212" evidence="2">
    <location>
        <begin position="231"/>
        <end position="316"/>
    </location>
</feature>
<dbReference type="STRING" id="1095630.A0A2J6TX94"/>
<proteinExistence type="predicted"/>
<evidence type="ECO:0000313" key="4">
    <source>
        <dbReference type="Proteomes" id="UP000235371"/>
    </source>
</evidence>
<sequence>MRLLHTQTLELEEFLENATPAYAILSHTWEQEEVTYQDMQGPVGKQKAGYTKIRRCCEQAAQDGYEYVWIDTCCIDKGSSAELSEAINSMYVWYKNAKTCYAYLADVEPIDKPLPELLHLSRSKESFKKSKWFTRGWTLQELIAPAKVEFYARDWVSFGTKSDLDLHSAISEVTGIDEVTLTGGRNLREVSIAKKMSWASKRVTTRTEDIAYCLIGIFGVNLPLLYGEGERAFIRLQEEIMRSSDDQSLFAWGLTTQEYDLLPSTNEKTSSTLRGFLARSPAAFEHSRNVVPYRNWEVSRPYSMTNQGLCMELPVIQHDNFK</sequence>
<dbReference type="InterPro" id="IPR010730">
    <property type="entry name" value="HET"/>
</dbReference>
<feature type="domain" description="Heterokaryon incompatibility" evidence="1">
    <location>
        <begin position="22"/>
        <end position="107"/>
    </location>
</feature>
<evidence type="ECO:0000313" key="3">
    <source>
        <dbReference type="EMBL" id="PMD67601.1"/>
    </source>
</evidence>
<dbReference type="RefSeq" id="XP_024744505.1">
    <property type="nucleotide sequence ID" value="XM_024873286.1"/>
</dbReference>